<proteinExistence type="predicted"/>
<dbReference type="EMBL" id="CAJJDM010000031">
    <property type="protein sequence ID" value="CAD8062015.1"/>
    <property type="molecule type" value="Genomic_DNA"/>
</dbReference>
<reference evidence="2" key="1">
    <citation type="submission" date="2021-01" db="EMBL/GenBank/DDBJ databases">
        <authorList>
            <consortium name="Genoscope - CEA"/>
            <person name="William W."/>
        </authorList>
    </citation>
    <scope>NUCLEOTIDE SEQUENCE</scope>
</reference>
<evidence type="ECO:0000313" key="2">
    <source>
        <dbReference type="EMBL" id="CAD8062015.1"/>
    </source>
</evidence>
<dbReference type="AlphaFoldDB" id="A0A8S1L6Z9"/>
<keyword evidence="3" id="KW-1185">Reference proteome</keyword>
<comment type="caution">
    <text evidence="2">The sequence shown here is derived from an EMBL/GenBank/DDBJ whole genome shotgun (WGS) entry which is preliminary data.</text>
</comment>
<dbReference type="Proteomes" id="UP000688137">
    <property type="component" value="Unassembled WGS sequence"/>
</dbReference>
<evidence type="ECO:0000313" key="3">
    <source>
        <dbReference type="Proteomes" id="UP000688137"/>
    </source>
</evidence>
<evidence type="ECO:0000256" key="1">
    <source>
        <dbReference type="SAM" id="Coils"/>
    </source>
</evidence>
<gene>
    <name evidence="2" type="ORF">PPRIM_AZ9-3.1.T0320286</name>
</gene>
<sequence length="250" mass="29390">MTQNTYYQKKIKEYCNLIRNQLKIYINIFNYLSVNWNIEKCFNILRNDKDCIQRIIQPSIRIPVQNQQSIIIPLDKSSQLQSTRRVSQNIDQQISNVSPIRLITNKVSVSPNVVKYPQQPQNVTMTPQKIPYNQRQTQTPTKHQVVQSRTLTPNGLSQQRQSLANNQYMQSNRVQTDAGFSTPLHNQKEKENNECSNDKLTTQYQNLQEQLIQSEFKISQLEQKSRQLQEQRKKLQQQFLQKSPKLASQL</sequence>
<name>A0A8S1L6Z9_PARPR</name>
<dbReference type="OMA" id="TPTKHQV"/>
<feature type="coiled-coil region" evidence="1">
    <location>
        <begin position="190"/>
        <end position="241"/>
    </location>
</feature>
<protein>
    <submittedName>
        <fullName evidence="2">Uncharacterized protein</fullName>
    </submittedName>
</protein>
<keyword evidence="1" id="KW-0175">Coiled coil</keyword>
<accession>A0A8S1L6Z9</accession>
<organism evidence="2 3">
    <name type="scientific">Paramecium primaurelia</name>
    <dbReference type="NCBI Taxonomy" id="5886"/>
    <lineage>
        <taxon>Eukaryota</taxon>
        <taxon>Sar</taxon>
        <taxon>Alveolata</taxon>
        <taxon>Ciliophora</taxon>
        <taxon>Intramacronucleata</taxon>
        <taxon>Oligohymenophorea</taxon>
        <taxon>Peniculida</taxon>
        <taxon>Parameciidae</taxon>
        <taxon>Paramecium</taxon>
    </lineage>
</organism>